<evidence type="ECO:0000256" key="5">
    <source>
        <dbReference type="ARBA" id="ARBA00023157"/>
    </source>
</evidence>
<dbReference type="PANTHER" id="PTHR33146">
    <property type="entry name" value="ENDONUCLEASE 4"/>
    <property type="match status" value="1"/>
</dbReference>
<evidence type="ECO:0000256" key="2">
    <source>
        <dbReference type="ARBA" id="ARBA00022723"/>
    </source>
</evidence>
<keyword evidence="5" id="KW-1015">Disulfide bond</keyword>
<dbReference type="GO" id="GO:0006308">
    <property type="term" value="P:DNA catabolic process"/>
    <property type="evidence" value="ECO:0007669"/>
    <property type="project" value="InterPro"/>
</dbReference>
<evidence type="ECO:0000256" key="7">
    <source>
        <dbReference type="SAM" id="SignalP"/>
    </source>
</evidence>
<reference evidence="8 9" key="1">
    <citation type="submission" date="2018-03" db="EMBL/GenBank/DDBJ databases">
        <title>Draft Genome Sequences of the Obligatory Marine Myxobacteria Enhygromyxa salina SWB005.</title>
        <authorList>
            <person name="Poehlein A."/>
            <person name="Moghaddam J.A."/>
            <person name="Harms H."/>
            <person name="Alanjari M."/>
            <person name="Koenig G.M."/>
            <person name="Daniel R."/>
            <person name="Schaeberle T.F."/>
        </authorList>
    </citation>
    <scope>NUCLEOTIDE SEQUENCE [LARGE SCALE GENOMIC DNA]</scope>
    <source>
        <strain evidence="8 9">SWB005</strain>
    </source>
</reference>
<dbReference type="GO" id="GO:0003676">
    <property type="term" value="F:nucleic acid binding"/>
    <property type="evidence" value="ECO:0007669"/>
    <property type="project" value="InterPro"/>
</dbReference>
<keyword evidence="6" id="KW-0325">Glycoprotein</keyword>
<dbReference type="SUPFAM" id="SSF48537">
    <property type="entry name" value="Phospholipase C/P1 nuclease"/>
    <property type="match status" value="1"/>
</dbReference>
<dbReference type="InterPro" id="IPR003154">
    <property type="entry name" value="S1/P1nuclease"/>
</dbReference>
<dbReference type="AlphaFoldDB" id="A0A2S9XXM1"/>
<evidence type="ECO:0000256" key="4">
    <source>
        <dbReference type="ARBA" id="ARBA00022801"/>
    </source>
</evidence>
<protein>
    <submittedName>
        <fullName evidence="8">S1/P1 Nuclease</fullName>
    </submittedName>
</protein>
<dbReference type="GO" id="GO:0016788">
    <property type="term" value="F:hydrolase activity, acting on ester bonds"/>
    <property type="evidence" value="ECO:0007669"/>
    <property type="project" value="InterPro"/>
</dbReference>
<sequence length="283" mass="31816">MTRLLALGAAALAMMSPSRARAWHDDGHRIIGEIAARQLSDEAREKIEALLADMPEYSTIATAATWADQQAKQDPTFDFVYSSHYINMDRRLSPREVHALCLEKSGCVATGISYYVEILRSERMSDQQRAEALRLLIHFVGDVHQPLHTGHSGDKGGNDIADLRMLEYTPGKERTNLHAVWDGGLVAITMARAGWDWRRYAVELDGRISDEMITRWGRGSAYDWIEESRLFAAANGYLHADGKTPVRSGDALGEDWYMRNLEVAEQRLQQGGVRLALVLEELF</sequence>
<organism evidence="8 9">
    <name type="scientific">Enhygromyxa salina</name>
    <dbReference type="NCBI Taxonomy" id="215803"/>
    <lineage>
        <taxon>Bacteria</taxon>
        <taxon>Pseudomonadati</taxon>
        <taxon>Myxococcota</taxon>
        <taxon>Polyangia</taxon>
        <taxon>Nannocystales</taxon>
        <taxon>Nannocystaceae</taxon>
        <taxon>Enhygromyxa</taxon>
    </lineage>
</organism>
<keyword evidence="7" id="KW-0732">Signal</keyword>
<dbReference type="PANTHER" id="PTHR33146:SF26">
    <property type="entry name" value="ENDONUCLEASE 4"/>
    <property type="match status" value="1"/>
</dbReference>
<gene>
    <name evidence="8" type="ORF">ENSA5_32990</name>
</gene>
<dbReference type="GO" id="GO:0004519">
    <property type="term" value="F:endonuclease activity"/>
    <property type="evidence" value="ECO:0007669"/>
    <property type="project" value="UniProtKB-KW"/>
</dbReference>
<dbReference type="GO" id="GO:0046872">
    <property type="term" value="F:metal ion binding"/>
    <property type="evidence" value="ECO:0007669"/>
    <property type="project" value="UniProtKB-KW"/>
</dbReference>
<accession>A0A2S9XXM1</accession>
<keyword evidence="4" id="KW-0378">Hydrolase</keyword>
<feature type="chain" id="PRO_5015686919" evidence="7">
    <location>
        <begin position="23"/>
        <end position="283"/>
    </location>
</feature>
<name>A0A2S9XXM1_9BACT</name>
<dbReference type="InterPro" id="IPR008947">
    <property type="entry name" value="PLipase_C/P1_nuclease_dom_sf"/>
</dbReference>
<evidence type="ECO:0000256" key="1">
    <source>
        <dbReference type="ARBA" id="ARBA00022722"/>
    </source>
</evidence>
<proteinExistence type="predicted"/>
<keyword evidence="3" id="KW-0255">Endonuclease</keyword>
<dbReference type="Gene3D" id="1.10.575.10">
    <property type="entry name" value="P1 Nuclease"/>
    <property type="match status" value="1"/>
</dbReference>
<evidence type="ECO:0000256" key="6">
    <source>
        <dbReference type="ARBA" id="ARBA00023180"/>
    </source>
</evidence>
<keyword evidence="9" id="KW-1185">Reference proteome</keyword>
<dbReference type="EMBL" id="PVNK01000152">
    <property type="protein sequence ID" value="PRP97606.1"/>
    <property type="molecule type" value="Genomic_DNA"/>
</dbReference>
<dbReference type="Proteomes" id="UP000237968">
    <property type="component" value="Unassembled WGS sequence"/>
</dbReference>
<keyword evidence="2" id="KW-0479">Metal-binding</keyword>
<dbReference type="Pfam" id="PF02265">
    <property type="entry name" value="S1-P1_nuclease"/>
    <property type="match status" value="1"/>
</dbReference>
<evidence type="ECO:0000256" key="3">
    <source>
        <dbReference type="ARBA" id="ARBA00022759"/>
    </source>
</evidence>
<feature type="signal peptide" evidence="7">
    <location>
        <begin position="1"/>
        <end position="22"/>
    </location>
</feature>
<evidence type="ECO:0000313" key="8">
    <source>
        <dbReference type="EMBL" id="PRP97606.1"/>
    </source>
</evidence>
<keyword evidence="1" id="KW-0540">Nuclease</keyword>
<dbReference type="RefSeq" id="WP_181197825.1">
    <property type="nucleotide sequence ID" value="NZ_PVNK01000152.1"/>
</dbReference>
<comment type="caution">
    <text evidence="8">The sequence shown here is derived from an EMBL/GenBank/DDBJ whole genome shotgun (WGS) entry which is preliminary data.</text>
</comment>
<evidence type="ECO:0000313" key="9">
    <source>
        <dbReference type="Proteomes" id="UP000237968"/>
    </source>
</evidence>
<dbReference type="CDD" id="cd11010">
    <property type="entry name" value="S1-P1_nuclease"/>
    <property type="match status" value="1"/>
</dbReference>